<evidence type="ECO:0000313" key="1">
    <source>
        <dbReference type="EMBL" id="SBT43155.1"/>
    </source>
</evidence>
<accession>A0A1A8ZH44</accession>
<name>A0A1A8ZH44_9ACTN</name>
<dbReference type="PATRIC" id="fig|261654.4.peg.2262"/>
<protein>
    <recommendedName>
        <fullName evidence="3">Response regulatory domain-containing protein</fullName>
    </recommendedName>
</protein>
<sequence length="120" mass="12295">MVPAIRILLGGVATTVRDAVLRAVEEQADLEVVGVAAGPWELLQAAGALAADVVVVPAPAGGLPGVATHLLDQYPGIRVLAVTGAGTAVSYRLRPQLVEVAWATPAELAAAIRADDEEQR</sequence>
<proteinExistence type="predicted"/>
<gene>
    <name evidence="1" type="ORF">GA0070611_2220</name>
</gene>
<evidence type="ECO:0008006" key="3">
    <source>
        <dbReference type="Google" id="ProtNLM"/>
    </source>
</evidence>
<organism evidence="1 2">
    <name type="scientific">Micromonospora auratinigra</name>
    <dbReference type="NCBI Taxonomy" id="261654"/>
    <lineage>
        <taxon>Bacteria</taxon>
        <taxon>Bacillati</taxon>
        <taxon>Actinomycetota</taxon>
        <taxon>Actinomycetes</taxon>
        <taxon>Micromonosporales</taxon>
        <taxon>Micromonosporaceae</taxon>
        <taxon>Micromonospora</taxon>
    </lineage>
</organism>
<dbReference type="AlphaFoldDB" id="A0A1A8ZH44"/>
<evidence type="ECO:0000313" key="2">
    <source>
        <dbReference type="Proteomes" id="UP000199385"/>
    </source>
</evidence>
<dbReference type="Proteomes" id="UP000199385">
    <property type="component" value="Chromosome I"/>
</dbReference>
<dbReference type="EMBL" id="LT594323">
    <property type="protein sequence ID" value="SBT43155.1"/>
    <property type="molecule type" value="Genomic_DNA"/>
</dbReference>
<reference evidence="2" key="1">
    <citation type="submission" date="2016-06" db="EMBL/GenBank/DDBJ databases">
        <authorList>
            <person name="Varghese N."/>
            <person name="Submissions Spin"/>
        </authorList>
    </citation>
    <scope>NUCLEOTIDE SEQUENCE [LARGE SCALE GENOMIC DNA]</scope>
    <source>
        <strain evidence="2">DSM 44815</strain>
    </source>
</reference>
<keyword evidence="2" id="KW-1185">Reference proteome</keyword>
<dbReference type="STRING" id="261654.GA0070611_2220"/>